<dbReference type="PANTHER" id="PTHR42100">
    <property type="entry name" value="OXIDOREDUCTASE 178 KDA SUBUNIT, PUTATIVE (AFU_ORTHOLOGUE AFUA_8G04320)-RELATED"/>
    <property type="match status" value="1"/>
</dbReference>
<sequence>MSTTLARQRVLSTLNRTGKKARTLVLTRCASTGSHSHHHEDQHDSTVYPEESFNTPFWRATAIAAVIGFGAYKVVPLLDEDGTYITRYIQQYRTSPEVWNDINSKHLKQTIGAAEDQLVTHNALRPVVHRLRHPATMEYASARNVPVGVDNVLRDVVVKRDESWS</sequence>
<keyword evidence="2" id="KW-1185">Reference proteome</keyword>
<gene>
    <name evidence="1" type="ORF">Clacol_000632</name>
</gene>
<dbReference type="EMBL" id="BPWL01000001">
    <property type="protein sequence ID" value="GJJ06440.1"/>
    <property type="molecule type" value="Genomic_DNA"/>
</dbReference>
<protein>
    <submittedName>
        <fullName evidence="1">Uncharacterized protein</fullName>
    </submittedName>
</protein>
<organism evidence="1 2">
    <name type="scientific">Clathrus columnatus</name>
    <dbReference type="NCBI Taxonomy" id="1419009"/>
    <lineage>
        <taxon>Eukaryota</taxon>
        <taxon>Fungi</taxon>
        <taxon>Dikarya</taxon>
        <taxon>Basidiomycota</taxon>
        <taxon>Agaricomycotina</taxon>
        <taxon>Agaricomycetes</taxon>
        <taxon>Phallomycetidae</taxon>
        <taxon>Phallales</taxon>
        <taxon>Clathraceae</taxon>
        <taxon>Clathrus</taxon>
    </lineage>
</organism>
<accession>A0AAV5A0A1</accession>
<dbReference type="PANTHER" id="PTHR42100:SF1">
    <property type="entry name" value="OXIDOREDUCTASE 178 KDA SUBUNIT, PUTATIVE (AFU_ORTHOLOGUE AFUA_8G04320)-RELATED"/>
    <property type="match status" value="1"/>
</dbReference>
<evidence type="ECO:0000313" key="1">
    <source>
        <dbReference type="EMBL" id="GJJ06440.1"/>
    </source>
</evidence>
<dbReference type="GO" id="GO:0005739">
    <property type="term" value="C:mitochondrion"/>
    <property type="evidence" value="ECO:0007669"/>
    <property type="project" value="InterPro"/>
</dbReference>
<name>A0AAV5A0A1_9AGAM</name>
<proteinExistence type="predicted"/>
<dbReference type="AlphaFoldDB" id="A0AAV5A0A1"/>
<evidence type="ECO:0000313" key="2">
    <source>
        <dbReference type="Proteomes" id="UP001050691"/>
    </source>
</evidence>
<reference evidence="1" key="1">
    <citation type="submission" date="2021-10" db="EMBL/GenBank/DDBJ databases">
        <title>De novo Genome Assembly of Clathrus columnatus (Basidiomycota, Fungi) Using Illumina and Nanopore Sequence Data.</title>
        <authorList>
            <person name="Ogiso-Tanaka E."/>
            <person name="Itagaki H."/>
            <person name="Hosoya T."/>
            <person name="Hosaka K."/>
        </authorList>
    </citation>
    <scope>NUCLEOTIDE SEQUENCE</scope>
    <source>
        <strain evidence="1">MO-923</strain>
    </source>
</reference>
<comment type="caution">
    <text evidence="1">The sequence shown here is derived from an EMBL/GenBank/DDBJ whole genome shotgun (WGS) entry which is preliminary data.</text>
</comment>
<dbReference type="Proteomes" id="UP001050691">
    <property type="component" value="Unassembled WGS sequence"/>
</dbReference>
<dbReference type="InterPro" id="IPR034444">
    <property type="entry name" value="Nuo17.8"/>
</dbReference>